<evidence type="ECO:0000313" key="3">
    <source>
        <dbReference type="Proteomes" id="UP000092555"/>
    </source>
</evidence>
<feature type="region of interest" description="Disordered" evidence="1">
    <location>
        <begin position="108"/>
        <end position="148"/>
    </location>
</feature>
<name>A0A1A0HCJ1_9ASCO</name>
<dbReference type="AlphaFoldDB" id="A0A1A0HCJ1"/>
<feature type="compositionally biased region" description="Polar residues" evidence="1">
    <location>
        <begin position="110"/>
        <end position="119"/>
    </location>
</feature>
<dbReference type="EMBL" id="LXTC01000003">
    <property type="protein sequence ID" value="OBA21607.1"/>
    <property type="molecule type" value="Genomic_DNA"/>
</dbReference>
<feature type="compositionally biased region" description="Polar residues" evidence="1">
    <location>
        <begin position="131"/>
        <end position="146"/>
    </location>
</feature>
<proteinExistence type="predicted"/>
<evidence type="ECO:0000256" key="1">
    <source>
        <dbReference type="SAM" id="MobiDB-lite"/>
    </source>
</evidence>
<comment type="caution">
    <text evidence="2">The sequence shown here is derived from an EMBL/GenBank/DDBJ whole genome shotgun (WGS) entry which is preliminary data.</text>
</comment>
<gene>
    <name evidence="2" type="ORF">METBIDRAFT_41146</name>
</gene>
<feature type="region of interest" description="Disordered" evidence="1">
    <location>
        <begin position="1"/>
        <end position="32"/>
    </location>
</feature>
<sequence>MKSAIFQDPGLAGHNRQTRKQPPKKWPRASSPIVMPVSTTALPTWNFDDMLSNYTASGNLPPILSPTLPPRFAAKETYPVNSAQGAGSDDDVDTDSLPLSLLSPTLPSLFRNTSSSQDSKALAHPLPEKPSSGNSMISNEPKSPKTSKVRWINRLDDPKKPRFLLRISFGPQAIAYKRIKRSKPLREERQDTLPDEVHGLAISGLKRTQERAAKTLWPGTYKEFLARHTKLVKENPLLAIAAQFDWILCSAIACDAERSNKLKSTSSNVDAWSNLYSDIPSFVHRIERFIKTNSVSDRKKSCLSFLVGILAVCKATILKRANALLLSSAEEISHEDSSTEKKQKTIDIQQQQIQNYRKMEECFAESQSFFKNSPLPSTVCPKTWSSRSSTITKPTEIRISPSTDLFFLPLGPYSDLGEAYAFLYGCLREFIDVFNIEVKSGTKYLLQSGKDE</sequence>
<evidence type="ECO:0000313" key="2">
    <source>
        <dbReference type="EMBL" id="OBA21607.1"/>
    </source>
</evidence>
<keyword evidence="3" id="KW-1185">Reference proteome</keyword>
<organism evidence="2 3">
    <name type="scientific">Metschnikowia bicuspidata var. bicuspidata NRRL YB-4993</name>
    <dbReference type="NCBI Taxonomy" id="869754"/>
    <lineage>
        <taxon>Eukaryota</taxon>
        <taxon>Fungi</taxon>
        <taxon>Dikarya</taxon>
        <taxon>Ascomycota</taxon>
        <taxon>Saccharomycotina</taxon>
        <taxon>Pichiomycetes</taxon>
        <taxon>Metschnikowiaceae</taxon>
        <taxon>Metschnikowia</taxon>
    </lineage>
</organism>
<dbReference type="OrthoDB" id="284473at2759"/>
<reference evidence="2 3" key="1">
    <citation type="submission" date="2016-05" db="EMBL/GenBank/DDBJ databases">
        <title>Comparative genomics of biotechnologically important yeasts.</title>
        <authorList>
            <consortium name="DOE Joint Genome Institute"/>
            <person name="Riley R."/>
            <person name="Haridas S."/>
            <person name="Wolfe K.H."/>
            <person name="Lopes M.R."/>
            <person name="Hittinger C.T."/>
            <person name="Goker M."/>
            <person name="Salamov A."/>
            <person name="Wisecaver J."/>
            <person name="Long T.M."/>
            <person name="Aerts A.L."/>
            <person name="Barry K."/>
            <person name="Choi C."/>
            <person name="Clum A."/>
            <person name="Coughlan A.Y."/>
            <person name="Deshpande S."/>
            <person name="Douglass A.P."/>
            <person name="Hanson S.J."/>
            <person name="Klenk H.-P."/>
            <person name="LaButti K."/>
            <person name="Lapidus A."/>
            <person name="Lindquist E."/>
            <person name="Lipzen A."/>
            <person name="Meier-kolthoff J.P."/>
            <person name="Ohm R.A."/>
            <person name="Otillar R.P."/>
            <person name="Pangilinan J."/>
            <person name="Peng Y."/>
            <person name="Rokas A."/>
            <person name="Rosa C.A."/>
            <person name="Scheuner C."/>
            <person name="Sibirny A.A."/>
            <person name="Slot J.C."/>
            <person name="Stielow J.B."/>
            <person name="Sun H."/>
            <person name="Kurtzman C.P."/>
            <person name="Blackwell M."/>
            <person name="Grigoriev I.V."/>
            <person name="Jeffries T.W."/>
        </authorList>
    </citation>
    <scope>NUCLEOTIDE SEQUENCE [LARGE SCALE GENOMIC DNA]</scope>
    <source>
        <strain evidence="2 3">NRRL YB-4993</strain>
    </source>
</reference>
<dbReference type="RefSeq" id="XP_018712117.1">
    <property type="nucleotide sequence ID" value="XM_018857362.1"/>
</dbReference>
<dbReference type="STRING" id="869754.A0A1A0HCJ1"/>
<accession>A0A1A0HCJ1</accession>
<protein>
    <submittedName>
        <fullName evidence="2">Uncharacterized protein</fullName>
    </submittedName>
</protein>
<feature type="compositionally biased region" description="Basic residues" evidence="1">
    <location>
        <begin position="16"/>
        <end position="27"/>
    </location>
</feature>
<dbReference type="GeneID" id="30030338"/>
<dbReference type="Proteomes" id="UP000092555">
    <property type="component" value="Unassembled WGS sequence"/>
</dbReference>